<keyword evidence="2" id="KW-1185">Reference proteome</keyword>
<organism evidence="1 2">
    <name type="scientific">Gordonia phage Jace</name>
    <dbReference type="NCBI Taxonomy" id="2182360"/>
    <lineage>
        <taxon>Viruses</taxon>
        <taxon>Duplodnaviria</taxon>
        <taxon>Heunggongvirae</taxon>
        <taxon>Uroviricota</taxon>
        <taxon>Caudoviricetes</taxon>
        <taxon>Jacevirus</taxon>
        <taxon>Jacevirus jace</taxon>
    </lineage>
</organism>
<evidence type="ECO:0000313" key="2">
    <source>
        <dbReference type="Proteomes" id="UP000246975"/>
    </source>
</evidence>
<reference evidence="1 2" key="1">
    <citation type="submission" date="2018-03" db="EMBL/GenBank/DDBJ databases">
        <authorList>
            <person name="Garlena R.A."/>
            <person name="Russell D.A."/>
            <person name="Pope W.H."/>
            <person name="Jacobs-Sera D."/>
            <person name="Hatfull G.F."/>
        </authorList>
    </citation>
    <scope>NUCLEOTIDE SEQUENCE [LARGE SCALE GENOMIC DNA]</scope>
</reference>
<name>A0A2U8UJQ1_9CAUD</name>
<evidence type="ECO:0000313" key="1">
    <source>
        <dbReference type="EMBL" id="AWN03686.1"/>
    </source>
</evidence>
<proteinExistence type="predicted"/>
<dbReference type="KEGG" id="vg:54992230"/>
<protein>
    <submittedName>
        <fullName evidence="1">Uncharacterized protein</fullName>
    </submittedName>
</protein>
<dbReference type="EMBL" id="MH153804">
    <property type="protein sequence ID" value="AWN03686.1"/>
    <property type="molecule type" value="Genomic_DNA"/>
</dbReference>
<gene>
    <name evidence="1" type="primary">66</name>
    <name evidence="1" type="ORF">PBI_JACE_66</name>
</gene>
<sequence>MGKTKPLPPLDERLGDVIETMLPHIPFATRSPEFAAAAERALPLMVEAVQALRADRAVTQ</sequence>
<dbReference type="RefSeq" id="YP_009801712.1">
    <property type="nucleotide sequence ID" value="NC_047974.1"/>
</dbReference>
<dbReference type="Proteomes" id="UP000246975">
    <property type="component" value="Segment"/>
</dbReference>
<accession>A0A2U8UJQ1</accession>
<dbReference type="GeneID" id="54992230"/>